<evidence type="ECO:0008006" key="4">
    <source>
        <dbReference type="Google" id="ProtNLM"/>
    </source>
</evidence>
<organism evidence="2 3">
    <name type="scientific">Planktothrix mougeotii LEGE 06226</name>
    <dbReference type="NCBI Taxonomy" id="1828728"/>
    <lineage>
        <taxon>Bacteria</taxon>
        <taxon>Bacillati</taxon>
        <taxon>Cyanobacteriota</taxon>
        <taxon>Cyanophyceae</taxon>
        <taxon>Oscillatoriophycideae</taxon>
        <taxon>Oscillatoriales</taxon>
        <taxon>Microcoleaceae</taxon>
        <taxon>Planktothrix</taxon>
    </lineage>
</organism>
<reference evidence="2 3" key="1">
    <citation type="submission" date="2020-10" db="EMBL/GenBank/DDBJ databases">
        <authorList>
            <person name="Castelo-Branco R."/>
            <person name="Eusebio N."/>
            <person name="Adriana R."/>
            <person name="Vieira A."/>
            <person name="Brugerolle De Fraissinette N."/>
            <person name="Rezende De Castro R."/>
            <person name="Schneider M.P."/>
            <person name="Vasconcelos V."/>
            <person name="Leao P.N."/>
        </authorList>
    </citation>
    <scope>NUCLEOTIDE SEQUENCE [LARGE SCALE GENOMIC DNA]</scope>
    <source>
        <strain evidence="2 3">LEGE 06226</strain>
    </source>
</reference>
<keyword evidence="3" id="KW-1185">Reference proteome</keyword>
<evidence type="ECO:0000256" key="1">
    <source>
        <dbReference type="SAM" id="Phobius"/>
    </source>
</evidence>
<proteinExistence type="predicted"/>
<keyword evidence="1" id="KW-0472">Membrane</keyword>
<keyword evidence="1" id="KW-0812">Transmembrane</keyword>
<gene>
    <name evidence="2" type="ORF">IQ236_07155</name>
</gene>
<sequence length="132" mass="15468">MKRSQKPWQIACFLYFLLLLLIVITADMGNLPYQLLEKIPNYDVYGHFILYGIASFLTHLAWGGKKIIIYPLFFPLGPFVFTLVTIAEEMMQTLFPSRTFSLLDLSSSLIGIILFYYLAELWIFYHKTKLRE</sequence>
<feature type="transmembrane region" description="Helical" evidence="1">
    <location>
        <begin position="107"/>
        <end position="125"/>
    </location>
</feature>
<feature type="transmembrane region" description="Helical" evidence="1">
    <location>
        <begin position="69"/>
        <end position="87"/>
    </location>
</feature>
<dbReference type="Proteomes" id="UP000640725">
    <property type="component" value="Unassembled WGS sequence"/>
</dbReference>
<comment type="caution">
    <text evidence="2">The sequence shown here is derived from an EMBL/GenBank/DDBJ whole genome shotgun (WGS) entry which is preliminary data.</text>
</comment>
<evidence type="ECO:0000313" key="3">
    <source>
        <dbReference type="Proteomes" id="UP000640725"/>
    </source>
</evidence>
<keyword evidence="1" id="KW-1133">Transmembrane helix</keyword>
<dbReference type="EMBL" id="JADEWU010000011">
    <property type="protein sequence ID" value="MBE9142999.1"/>
    <property type="molecule type" value="Genomic_DNA"/>
</dbReference>
<protein>
    <recommendedName>
        <fullName evidence="4">VanZ-like domain-containing protein</fullName>
    </recommendedName>
</protein>
<feature type="transmembrane region" description="Helical" evidence="1">
    <location>
        <begin position="44"/>
        <end position="62"/>
    </location>
</feature>
<evidence type="ECO:0000313" key="2">
    <source>
        <dbReference type="EMBL" id="MBE9142999.1"/>
    </source>
</evidence>
<accession>A0ABR9UA20</accession>
<name>A0ABR9UA20_9CYAN</name>
<dbReference type="RefSeq" id="WP_193868623.1">
    <property type="nucleotide sequence ID" value="NZ_JADEWU010000011.1"/>
</dbReference>